<proteinExistence type="predicted"/>
<dbReference type="InterPro" id="IPR001005">
    <property type="entry name" value="SANT/Myb"/>
</dbReference>
<dbReference type="Gene3D" id="1.10.10.60">
    <property type="entry name" value="Homeodomain-like"/>
    <property type="match status" value="2"/>
</dbReference>
<dbReference type="GO" id="GO:0003677">
    <property type="term" value="F:DNA binding"/>
    <property type="evidence" value="ECO:0007669"/>
    <property type="project" value="UniProtKB-KW"/>
</dbReference>
<evidence type="ECO:0000256" key="7">
    <source>
        <dbReference type="SAM" id="MobiDB-lite"/>
    </source>
</evidence>
<protein>
    <submittedName>
        <fullName evidence="10">Uncharacterized protein</fullName>
    </submittedName>
</protein>
<keyword evidence="11" id="KW-1185">Reference proteome</keyword>
<evidence type="ECO:0000256" key="4">
    <source>
        <dbReference type="ARBA" id="ARBA00023125"/>
    </source>
</evidence>
<keyword evidence="2" id="KW-0677">Repeat</keyword>
<reference evidence="10 11" key="1">
    <citation type="journal article" date="2023" name="Hortic Res">
        <title>Pangenome of water caltrop reveals structural variations and asymmetric subgenome divergence after allopolyploidization.</title>
        <authorList>
            <person name="Zhang X."/>
            <person name="Chen Y."/>
            <person name="Wang L."/>
            <person name="Yuan Y."/>
            <person name="Fang M."/>
            <person name="Shi L."/>
            <person name="Lu R."/>
            <person name="Comes H.P."/>
            <person name="Ma Y."/>
            <person name="Chen Y."/>
            <person name="Huang G."/>
            <person name="Zhou Y."/>
            <person name="Zheng Z."/>
            <person name="Qiu Y."/>
        </authorList>
    </citation>
    <scope>NUCLEOTIDE SEQUENCE [LARGE SCALE GENOMIC DNA]</scope>
    <source>
        <tissue evidence="10">Roots</tissue>
    </source>
</reference>
<evidence type="ECO:0000256" key="2">
    <source>
        <dbReference type="ARBA" id="ARBA00022737"/>
    </source>
</evidence>
<dbReference type="Pfam" id="PF00249">
    <property type="entry name" value="Myb_DNA-binding"/>
    <property type="match status" value="1"/>
</dbReference>
<feature type="region of interest" description="Disordered" evidence="7">
    <location>
        <begin position="149"/>
        <end position="173"/>
    </location>
</feature>
<accession>A0AAN7PKG6</accession>
<dbReference type="PROSITE" id="PS50090">
    <property type="entry name" value="MYB_LIKE"/>
    <property type="match status" value="1"/>
</dbReference>
<dbReference type="AlphaFoldDB" id="A0AAN7PKG6"/>
<evidence type="ECO:0000256" key="1">
    <source>
        <dbReference type="ARBA" id="ARBA00004123"/>
    </source>
</evidence>
<evidence type="ECO:0000256" key="6">
    <source>
        <dbReference type="ARBA" id="ARBA00023242"/>
    </source>
</evidence>
<keyword evidence="4" id="KW-0238">DNA-binding</keyword>
<keyword evidence="3" id="KW-0805">Transcription regulation</keyword>
<dbReference type="InterPro" id="IPR009057">
    <property type="entry name" value="Homeodomain-like_sf"/>
</dbReference>
<comment type="caution">
    <text evidence="10">The sequence shown here is derived from an EMBL/GenBank/DDBJ whole genome shotgun (WGS) entry which is preliminary data.</text>
</comment>
<evidence type="ECO:0000256" key="5">
    <source>
        <dbReference type="ARBA" id="ARBA00023163"/>
    </source>
</evidence>
<dbReference type="GO" id="GO:0005634">
    <property type="term" value="C:nucleus"/>
    <property type="evidence" value="ECO:0007669"/>
    <property type="project" value="UniProtKB-SubCell"/>
</dbReference>
<evidence type="ECO:0000256" key="3">
    <source>
        <dbReference type="ARBA" id="ARBA00023015"/>
    </source>
</evidence>
<sequence length="318" mass="34881">MKFVRAGLDRCGKSCRLRWINYLRPDLKRGAFSQQEESLIIELHAVLGNRWSQIATHLPGRTDNEIKNLWNSCIKKKLMQTGIDPSTHKPFTETETSTTRTEHLKDHKITPTPMAYNYSPAAASLSPDFNQATSLSFQPESNFFLMKPSPLPSPATAKPPTVKPSKAPLSDNSSAELWGAGTLQDEGGLVDGTSLNFSWILSDCGRMVGMQQFEAAGTDEPKWSDCTGASLPMGMGGIGETVESGAGGASNSMQCNIKQETEMLNLNPNWFNGLQLPVASQASSLAMAFEHQMQNPLVPFSQRLQLQPSSHIPPYKRP</sequence>
<dbReference type="PROSITE" id="PS51294">
    <property type="entry name" value="HTH_MYB"/>
    <property type="match status" value="1"/>
</dbReference>
<dbReference type="FunFam" id="1.10.10.60:FF:000140">
    <property type="entry name" value="Myb transcription factor"/>
    <property type="match status" value="1"/>
</dbReference>
<dbReference type="InterPro" id="IPR017930">
    <property type="entry name" value="Myb_dom"/>
</dbReference>
<feature type="domain" description="Myb-like" evidence="8">
    <location>
        <begin position="24"/>
        <end position="74"/>
    </location>
</feature>
<dbReference type="CDD" id="cd00167">
    <property type="entry name" value="SANT"/>
    <property type="match status" value="1"/>
</dbReference>
<evidence type="ECO:0000313" key="11">
    <source>
        <dbReference type="Proteomes" id="UP001345219"/>
    </source>
</evidence>
<feature type="region of interest" description="Disordered" evidence="7">
    <location>
        <begin position="84"/>
        <end position="104"/>
    </location>
</feature>
<organism evidence="10 11">
    <name type="scientific">Trapa incisa</name>
    <dbReference type="NCBI Taxonomy" id="236973"/>
    <lineage>
        <taxon>Eukaryota</taxon>
        <taxon>Viridiplantae</taxon>
        <taxon>Streptophyta</taxon>
        <taxon>Embryophyta</taxon>
        <taxon>Tracheophyta</taxon>
        <taxon>Spermatophyta</taxon>
        <taxon>Magnoliopsida</taxon>
        <taxon>eudicotyledons</taxon>
        <taxon>Gunneridae</taxon>
        <taxon>Pentapetalae</taxon>
        <taxon>rosids</taxon>
        <taxon>malvids</taxon>
        <taxon>Myrtales</taxon>
        <taxon>Lythraceae</taxon>
        <taxon>Trapa</taxon>
    </lineage>
</organism>
<comment type="subcellular location">
    <subcellularLocation>
        <location evidence="1">Nucleus</location>
    </subcellularLocation>
</comment>
<keyword evidence="6" id="KW-0539">Nucleus</keyword>
<keyword evidence="5" id="KW-0804">Transcription</keyword>
<evidence type="ECO:0000259" key="8">
    <source>
        <dbReference type="PROSITE" id="PS50090"/>
    </source>
</evidence>
<evidence type="ECO:0000313" key="10">
    <source>
        <dbReference type="EMBL" id="KAK4750917.1"/>
    </source>
</evidence>
<name>A0AAN7PKG6_9MYRT</name>
<dbReference type="EMBL" id="JAXIOK010000017">
    <property type="protein sequence ID" value="KAK4750917.1"/>
    <property type="molecule type" value="Genomic_DNA"/>
</dbReference>
<dbReference type="SUPFAM" id="SSF46689">
    <property type="entry name" value="Homeodomain-like"/>
    <property type="match status" value="1"/>
</dbReference>
<gene>
    <name evidence="10" type="ORF">SAY87_004399</name>
</gene>
<dbReference type="PANTHER" id="PTHR47997">
    <property type="entry name" value="MYB DOMAIN PROTEIN 55"/>
    <property type="match status" value="1"/>
</dbReference>
<evidence type="ECO:0000259" key="9">
    <source>
        <dbReference type="PROSITE" id="PS51294"/>
    </source>
</evidence>
<dbReference type="SMART" id="SM00717">
    <property type="entry name" value="SANT"/>
    <property type="match status" value="1"/>
</dbReference>
<dbReference type="InterPro" id="IPR051953">
    <property type="entry name" value="Plant_SW-associated_TFs"/>
</dbReference>
<dbReference type="Proteomes" id="UP001345219">
    <property type="component" value="Chromosome 4"/>
</dbReference>
<feature type="domain" description="HTH myb-type" evidence="9">
    <location>
        <begin position="24"/>
        <end position="78"/>
    </location>
</feature>